<name>A0A150IVN2_9EURY</name>
<dbReference type="SFLD" id="SFLDG01386">
    <property type="entry name" value="main_SPASM_domain-containing"/>
    <property type="match status" value="1"/>
</dbReference>
<dbReference type="GO" id="GO:0003824">
    <property type="term" value="F:catalytic activity"/>
    <property type="evidence" value="ECO:0007669"/>
    <property type="project" value="InterPro"/>
</dbReference>
<reference evidence="6 7" key="1">
    <citation type="journal article" date="2016" name="ISME J.">
        <title>Chasing the elusive Euryarchaeota class WSA2: genomes reveal a uniquely fastidious methyl-reducing methanogen.</title>
        <authorList>
            <person name="Nobu M.K."/>
            <person name="Narihiro T."/>
            <person name="Kuroda K."/>
            <person name="Mei R."/>
            <person name="Liu W.T."/>
        </authorList>
    </citation>
    <scope>NUCLEOTIDE SEQUENCE [LARGE SCALE GENOMIC DNA]</scope>
    <source>
        <strain evidence="6">U1lsi0528_Bin089</strain>
    </source>
</reference>
<dbReference type="InterPro" id="IPR013785">
    <property type="entry name" value="Aldolase_TIM"/>
</dbReference>
<gene>
    <name evidence="6" type="ORF">AMQ74_01495</name>
</gene>
<dbReference type="PROSITE" id="PS51918">
    <property type="entry name" value="RADICAL_SAM"/>
    <property type="match status" value="1"/>
</dbReference>
<dbReference type="SFLD" id="SFLDS00029">
    <property type="entry name" value="Radical_SAM"/>
    <property type="match status" value="1"/>
</dbReference>
<accession>A0A150IVN2</accession>
<dbReference type="InterPro" id="IPR006638">
    <property type="entry name" value="Elp3/MiaA/NifB-like_rSAM"/>
</dbReference>
<dbReference type="SFLD" id="SFLDG01067">
    <property type="entry name" value="SPASM/twitch_domain_containing"/>
    <property type="match status" value="1"/>
</dbReference>
<dbReference type="Pfam" id="PF04055">
    <property type="entry name" value="Radical_SAM"/>
    <property type="match status" value="1"/>
</dbReference>
<dbReference type="Proteomes" id="UP000075578">
    <property type="component" value="Unassembled WGS sequence"/>
</dbReference>
<evidence type="ECO:0000256" key="3">
    <source>
        <dbReference type="ARBA" id="ARBA00023004"/>
    </source>
</evidence>
<evidence type="ECO:0000256" key="2">
    <source>
        <dbReference type="ARBA" id="ARBA00022723"/>
    </source>
</evidence>
<comment type="caution">
    <text evidence="6">The sequence shown here is derived from an EMBL/GenBank/DDBJ whole genome shotgun (WGS) entry which is preliminary data.</text>
</comment>
<keyword evidence="3" id="KW-0408">Iron</keyword>
<dbReference type="Gene3D" id="3.20.20.70">
    <property type="entry name" value="Aldolase class I"/>
    <property type="match status" value="1"/>
</dbReference>
<keyword evidence="1" id="KW-0949">S-adenosyl-L-methionine</keyword>
<dbReference type="SMART" id="SM00729">
    <property type="entry name" value="Elp3"/>
    <property type="match status" value="1"/>
</dbReference>
<evidence type="ECO:0000313" key="6">
    <source>
        <dbReference type="EMBL" id="KYC49046.1"/>
    </source>
</evidence>
<evidence type="ECO:0000256" key="1">
    <source>
        <dbReference type="ARBA" id="ARBA00022691"/>
    </source>
</evidence>
<dbReference type="CDD" id="cd01335">
    <property type="entry name" value="Radical_SAM"/>
    <property type="match status" value="1"/>
</dbReference>
<dbReference type="InterPro" id="IPR007197">
    <property type="entry name" value="rSAM"/>
</dbReference>
<dbReference type="EMBL" id="LNGD01000118">
    <property type="protein sequence ID" value="KYC49046.1"/>
    <property type="molecule type" value="Genomic_DNA"/>
</dbReference>
<evidence type="ECO:0000313" key="7">
    <source>
        <dbReference type="Proteomes" id="UP000075578"/>
    </source>
</evidence>
<evidence type="ECO:0000256" key="4">
    <source>
        <dbReference type="ARBA" id="ARBA00023014"/>
    </source>
</evidence>
<dbReference type="InterPro" id="IPR050377">
    <property type="entry name" value="Radical_SAM_PqqE_MftC-like"/>
</dbReference>
<protein>
    <submittedName>
        <fullName evidence="6">Molybdenum cofactor biosynthesis protein A</fullName>
    </submittedName>
</protein>
<organism evidence="6 7">
    <name type="scientific">Candidatus Methanofastidiosum methylothiophilum</name>
    <dbReference type="NCBI Taxonomy" id="1705564"/>
    <lineage>
        <taxon>Archaea</taxon>
        <taxon>Methanobacteriati</taxon>
        <taxon>Methanobacteriota</taxon>
        <taxon>Stenosarchaea group</taxon>
        <taxon>Candidatus Methanofastidiosia</taxon>
        <taxon>Candidatus Methanofastidiosales</taxon>
        <taxon>Candidatus Methanofastidiosaceae</taxon>
        <taxon>Candidatus Methanofastidiosum</taxon>
    </lineage>
</organism>
<keyword evidence="4" id="KW-0411">Iron-sulfur</keyword>
<dbReference type="SUPFAM" id="SSF102114">
    <property type="entry name" value="Radical SAM enzymes"/>
    <property type="match status" value="1"/>
</dbReference>
<dbReference type="PANTHER" id="PTHR11228">
    <property type="entry name" value="RADICAL SAM DOMAIN PROTEIN"/>
    <property type="match status" value="1"/>
</dbReference>
<evidence type="ECO:0000259" key="5">
    <source>
        <dbReference type="PROSITE" id="PS51918"/>
    </source>
</evidence>
<feature type="domain" description="Radical SAM core" evidence="5">
    <location>
        <begin position="7"/>
        <end position="222"/>
    </location>
</feature>
<sequence>MIKSIILRRPVLVVFNVTRRCNSICTMCGIWKTPSKISEELTFEEIKTIFKDLKSYGIKHVFLQGGEPLLRTDIVQIVEVMLELKLNPSIITNGLLLKEDISQRLAKLKCNVGISLDTLDQNKYFKIRGVDGLKIVLGNIERISHIKSRKGSWNITSTISKINYGEAKDLYLFAKQKGFDYQAFPYNYSLCHSSALDDDLAYDKEPEKIIDSFKVLSKLAEEDGLIFNKLLYDEAIKYLEGDYCVPCDAMKNSILINQAGMVSQCLEFKPSLNLKNVRIKEALSKLDYSKVQNCYMKTPCFYGCTRAAGLFKRKSPEIFLYSLLHPRAAFNYVKSYF</sequence>
<dbReference type="AlphaFoldDB" id="A0A150IVN2"/>
<keyword evidence="2" id="KW-0479">Metal-binding</keyword>
<dbReference type="PANTHER" id="PTHR11228:SF7">
    <property type="entry name" value="PQQA PEPTIDE CYCLASE"/>
    <property type="match status" value="1"/>
</dbReference>
<dbReference type="InterPro" id="IPR058240">
    <property type="entry name" value="rSAM_sf"/>
</dbReference>
<dbReference type="GO" id="GO:0046872">
    <property type="term" value="F:metal ion binding"/>
    <property type="evidence" value="ECO:0007669"/>
    <property type="project" value="UniProtKB-KW"/>
</dbReference>
<proteinExistence type="predicted"/>
<dbReference type="GO" id="GO:0051536">
    <property type="term" value="F:iron-sulfur cluster binding"/>
    <property type="evidence" value="ECO:0007669"/>
    <property type="project" value="UniProtKB-KW"/>
</dbReference>